<dbReference type="VEuPathDB" id="FungiDB:EYZ11_005658"/>
<comment type="caution">
    <text evidence="2">The sequence shown here is derived from an EMBL/GenBank/DDBJ whole genome shotgun (WGS) entry which is preliminary data.</text>
</comment>
<proteinExistence type="predicted"/>
<sequence>MVADIVDSRENIPSNRPDSLTLNSGLRSAQGCLNRSLRQFDYRWNACGGFYLRAIDSERDQ</sequence>
<protein>
    <submittedName>
        <fullName evidence="2">Uncharacterized protein</fullName>
    </submittedName>
</protein>
<name>A0A4S3JJR5_9EURO</name>
<evidence type="ECO:0000256" key="1">
    <source>
        <dbReference type="SAM" id="MobiDB-lite"/>
    </source>
</evidence>
<evidence type="ECO:0000313" key="2">
    <source>
        <dbReference type="EMBL" id="THC94857.1"/>
    </source>
</evidence>
<gene>
    <name evidence="2" type="ORF">EYZ11_005658</name>
</gene>
<reference evidence="2 3" key="1">
    <citation type="submission" date="2019-03" db="EMBL/GenBank/DDBJ databases">
        <title>The genome sequence of a newly discovered highly antifungal drug resistant Aspergillus species, Aspergillus tanneri NIH 1004.</title>
        <authorList>
            <person name="Mounaud S."/>
            <person name="Singh I."/>
            <person name="Joardar V."/>
            <person name="Pakala S."/>
            <person name="Pakala S."/>
            <person name="Venepally P."/>
            <person name="Hoover J."/>
            <person name="Nierman W."/>
            <person name="Chung J."/>
            <person name="Losada L."/>
        </authorList>
    </citation>
    <scope>NUCLEOTIDE SEQUENCE [LARGE SCALE GENOMIC DNA]</scope>
    <source>
        <strain evidence="2 3">NIH1004</strain>
    </source>
</reference>
<dbReference type="EMBL" id="SOSA01000185">
    <property type="protein sequence ID" value="THC94857.1"/>
    <property type="molecule type" value="Genomic_DNA"/>
</dbReference>
<feature type="compositionally biased region" description="Basic and acidic residues" evidence="1">
    <location>
        <begin position="1"/>
        <end position="10"/>
    </location>
</feature>
<dbReference type="AlphaFoldDB" id="A0A4S3JJR5"/>
<keyword evidence="3" id="KW-1185">Reference proteome</keyword>
<dbReference type="Proteomes" id="UP000308092">
    <property type="component" value="Unassembled WGS sequence"/>
</dbReference>
<accession>A0A4S3JJR5</accession>
<feature type="compositionally biased region" description="Polar residues" evidence="1">
    <location>
        <begin position="11"/>
        <end position="20"/>
    </location>
</feature>
<organism evidence="2 3">
    <name type="scientific">Aspergillus tanneri</name>
    <dbReference type="NCBI Taxonomy" id="1220188"/>
    <lineage>
        <taxon>Eukaryota</taxon>
        <taxon>Fungi</taxon>
        <taxon>Dikarya</taxon>
        <taxon>Ascomycota</taxon>
        <taxon>Pezizomycotina</taxon>
        <taxon>Eurotiomycetes</taxon>
        <taxon>Eurotiomycetidae</taxon>
        <taxon>Eurotiales</taxon>
        <taxon>Aspergillaceae</taxon>
        <taxon>Aspergillus</taxon>
        <taxon>Aspergillus subgen. Circumdati</taxon>
    </lineage>
</organism>
<feature type="region of interest" description="Disordered" evidence="1">
    <location>
        <begin position="1"/>
        <end position="20"/>
    </location>
</feature>
<evidence type="ECO:0000313" key="3">
    <source>
        <dbReference type="Proteomes" id="UP000308092"/>
    </source>
</evidence>